<organism evidence="5 6">
    <name type="scientific">Paenibacillus sepulcri</name>
    <dbReference type="NCBI Taxonomy" id="359917"/>
    <lineage>
        <taxon>Bacteria</taxon>
        <taxon>Bacillati</taxon>
        <taxon>Bacillota</taxon>
        <taxon>Bacilli</taxon>
        <taxon>Bacillales</taxon>
        <taxon>Paenibacillaceae</taxon>
        <taxon>Paenibacillus</taxon>
    </lineage>
</organism>
<keyword evidence="1 5" id="KW-0378">Hydrolase</keyword>
<dbReference type="InterPro" id="IPR050695">
    <property type="entry name" value="N-acetylmuramoyl_amidase_3"/>
</dbReference>
<feature type="chain" id="PRO_5046229704" evidence="3">
    <location>
        <begin position="25"/>
        <end position="508"/>
    </location>
</feature>
<dbReference type="EMBL" id="JAHZIK010000315">
    <property type="protein sequence ID" value="MBW7455175.1"/>
    <property type="molecule type" value="Genomic_DNA"/>
</dbReference>
<reference evidence="5 6" key="1">
    <citation type="submission" date="2021-07" db="EMBL/GenBank/DDBJ databases">
        <title>Paenibacillus radiodurans sp. nov., isolated from the southeastern edge of Tengger Desert.</title>
        <authorList>
            <person name="Zhang G."/>
        </authorList>
    </citation>
    <scope>NUCLEOTIDE SEQUENCE [LARGE SCALE GENOMIC DNA]</scope>
    <source>
        <strain evidence="5 6">CCM 7311</strain>
    </source>
</reference>
<dbReference type="GO" id="GO:0008745">
    <property type="term" value="F:N-acetylmuramoyl-L-alanine amidase activity"/>
    <property type="evidence" value="ECO:0007669"/>
    <property type="project" value="UniProtKB-EC"/>
</dbReference>
<name>A0ABS7C2Q5_9BACL</name>
<evidence type="ECO:0000256" key="3">
    <source>
        <dbReference type="SAM" id="SignalP"/>
    </source>
</evidence>
<dbReference type="RefSeq" id="WP_210040371.1">
    <property type="nucleotide sequence ID" value="NZ_JBHLVU010000021.1"/>
</dbReference>
<dbReference type="Gene3D" id="3.40.630.40">
    <property type="entry name" value="Zn-dependent exopeptidases"/>
    <property type="match status" value="1"/>
</dbReference>
<evidence type="ECO:0000313" key="5">
    <source>
        <dbReference type="EMBL" id="MBW7455175.1"/>
    </source>
</evidence>
<keyword evidence="6" id="KW-1185">Reference proteome</keyword>
<proteinExistence type="predicted"/>
<dbReference type="Gene3D" id="3.30.457.10">
    <property type="entry name" value="Copper amine oxidase-like, N-terminal domain"/>
    <property type="match status" value="1"/>
</dbReference>
<dbReference type="SMART" id="SM00646">
    <property type="entry name" value="Ami_3"/>
    <property type="match status" value="1"/>
</dbReference>
<protein>
    <submittedName>
        <fullName evidence="5">N-acetylmuramoyl-L-alanine amidase</fullName>
        <ecNumber evidence="5">3.5.1.28</ecNumber>
    </submittedName>
</protein>
<dbReference type="CDD" id="cd02696">
    <property type="entry name" value="MurNAc-LAA"/>
    <property type="match status" value="1"/>
</dbReference>
<feature type="domain" description="MurNAc-LAA" evidence="4">
    <location>
        <begin position="394"/>
        <end position="502"/>
    </location>
</feature>
<dbReference type="InterPro" id="IPR002508">
    <property type="entry name" value="MurNAc-LAA_cat"/>
</dbReference>
<dbReference type="InterPro" id="IPR036582">
    <property type="entry name" value="Mao_N_sf"/>
</dbReference>
<dbReference type="InterPro" id="IPR012854">
    <property type="entry name" value="Cu_amine_oxidase-like_N"/>
</dbReference>
<dbReference type="Pfam" id="PF01520">
    <property type="entry name" value="Amidase_3"/>
    <property type="match status" value="1"/>
</dbReference>
<feature type="compositionally biased region" description="Polar residues" evidence="2">
    <location>
        <begin position="174"/>
        <end position="189"/>
    </location>
</feature>
<dbReference type="SUPFAM" id="SSF53187">
    <property type="entry name" value="Zn-dependent exopeptidases"/>
    <property type="match status" value="1"/>
</dbReference>
<keyword evidence="3" id="KW-0732">Signal</keyword>
<feature type="region of interest" description="Disordered" evidence="2">
    <location>
        <begin position="142"/>
        <end position="189"/>
    </location>
</feature>
<evidence type="ECO:0000259" key="4">
    <source>
        <dbReference type="SMART" id="SM00646"/>
    </source>
</evidence>
<accession>A0ABS7C2Q5</accession>
<gene>
    <name evidence="5" type="ORF">K0U00_14145</name>
</gene>
<dbReference type="EC" id="3.5.1.28" evidence="5"/>
<comment type="caution">
    <text evidence="5">The sequence shown here is derived from an EMBL/GenBank/DDBJ whole genome shotgun (WGS) entry which is preliminary data.</text>
</comment>
<evidence type="ECO:0000313" key="6">
    <source>
        <dbReference type="Proteomes" id="UP001519887"/>
    </source>
</evidence>
<evidence type="ECO:0000256" key="1">
    <source>
        <dbReference type="ARBA" id="ARBA00022801"/>
    </source>
</evidence>
<dbReference type="PANTHER" id="PTHR30404:SF0">
    <property type="entry name" value="N-ACETYLMURAMOYL-L-ALANINE AMIDASE AMIC"/>
    <property type="match status" value="1"/>
</dbReference>
<sequence length="508" mass="54219">MKKFVTAIMLLTLFVSMFPGLVGAAAAVPVPKLYLNGKLLQSPAAPQIVKQTTMVPLRTVTEELGFDVAWSSPNVNISNGETIMVLTISSKTALVNGQKVSLDVPAYISKNTTLVPLRFVGEQFGLEVSWDTATRTVQMFDKSRQEVEKPPVVLPGEEDGNAGTGDGTIPGQDGTETGSDGSPSAETTGTINTIEYDGIGSIYVRYDGEIGDLVQETIAGSGEIQQKIAIDFPYTAFSSTFMANLSNGYSGQFSMDNHPSLVSVRYSLFKDKPSTVRVVLDLTAPTPINIAREDKVIRIDVLEPTDVVAPTDPVNVDPGIPGNVDPADPGVYKIVLDAGHGGKDPGAPAVNGKHEKEYNLSITLKVKALLDNEPKIKAYLTRSDDTFVELDDRAKIANDMNADIFISFHANSATSSSASGSETYYNRASSLALANVIHKHLVAGTALPDRKVHQASFVVIKKTTMPAILLEAGYLSNKGDAAALFDPARQDAIAAQVVAGIKEYLNIT</sequence>
<feature type="signal peptide" evidence="3">
    <location>
        <begin position="1"/>
        <end position="24"/>
    </location>
</feature>
<dbReference type="SUPFAM" id="SSF55383">
    <property type="entry name" value="Copper amine oxidase, domain N"/>
    <property type="match status" value="1"/>
</dbReference>
<dbReference type="Pfam" id="PF07833">
    <property type="entry name" value="Cu_amine_oxidN1"/>
    <property type="match status" value="1"/>
</dbReference>
<dbReference type="Gene3D" id="2.60.40.3500">
    <property type="match status" value="1"/>
</dbReference>
<dbReference type="Proteomes" id="UP001519887">
    <property type="component" value="Unassembled WGS sequence"/>
</dbReference>
<evidence type="ECO:0000256" key="2">
    <source>
        <dbReference type="SAM" id="MobiDB-lite"/>
    </source>
</evidence>
<dbReference type="PANTHER" id="PTHR30404">
    <property type="entry name" value="N-ACETYLMURAMOYL-L-ALANINE AMIDASE"/>
    <property type="match status" value="1"/>
</dbReference>